<evidence type="ECO:0000256" key="3">
    <source>
        <dbReference type="ARBA" id="ARBA00023128"/>
    </source>
</evidence>
<dbReference type="GO" id="GO:0006120">
    <property type="term" value="P:mitochondrial electron transport, NADH to ubiquinone"/>
    <property type="evidence" value="ECO:0007669"/>
    <property type="project" value="TreeGrafter"/>
</dbReference>
<reference evidence="6 8" key="1">
    <citation type="journal article" date="2014" name="Curr. Biol.">
        <title>The genome of the clonal raider ant Cerapachys biroi.</title>
        <authorList>
            <person name="Oxley P.R."/>
            <person name="Ji L."/>
            <person name="Fetter-Pruneda I."/>
            <person name="McKenzie S.K."/>
            <person name="Li C."/>
            <person name="Hu H."/>
            <person name="Zhang G."/>
            <person name="Kronauer D.J."/>
        </authorList>
    </citation>
    <scope>NUCLEOTIDE SEQUENCE [LARGE SCALE GENOMIC DNA]</scope>
</reference>
<name>A0A026WF33_OOCBI</name>
<evidence type="ECO:0000256" key="4">
    <source>
        <dbReference type="ARBA" id="ARBA00023186"/>
    </source>
</evidence>
<keyword evidence="8" id="KW-1185">Reference proteome</keyword>
<dbReference type="STRING" id="2015173.A0A026WF33"/>
<gene>
    <name evidence="7" type="ORF">DMN91_007241</name>
    <name evidence="6" type="ORF">X777_04937</name>
</gene>
<dbReference type="OrthoDB" id="42561at2759"/>
<feature type="domain" description="NADH:ubiquinone oxidoreductase intermediate-associated protein 30" evidence="5">
    <location>
        <begin position="101"/>
        <end position="270"/>
    </location>
</feature>
<accession>A0A026WF33</accession>
<evidence type="ECO:0000313" key="8">
    <source>
        <dbReference type="Proteomes" id="UP000053097"/>
    </source>
</evidence>
<reference evidence="7 9" key="2">
    <citation type="journal article" date="2018" name="Genome Res.">
        <title>The genomic architecture and molecular evolution of ant odorant receptors.</title>
        <authorList>
            <person name="McKenzie S.K."/>
            <person name="Kronauer D.J.C."/>
        </authorList>
    </citation>
    <scope>NUCLEOTIDE SEQUENCE [LARGE SCALE GENOMIC DNA]</scope>
    <source>
        <strain evidence="7">Clonal line C1</strain>
    </source>
</reference>
<dbReference type="Gene3D" id="2.60.120.430">
    <property type="entry name" value="Galactose-binding lectin"/>
    <property type="match status" value="1"/>
</dbReference>
<reference evidence="7" key="3">
    <citation type="submission" date="2018-07" db="EMBL/GenBank/DDBJ databases">
        <authorList>
            <person name="Mckenzie S.K."/>
            <person name="Kronauer D.J.C."/>
        </authorList>
    </citation>
    <scope>NUCLEOTIDE SEQUENCE</scope>
    <source>
        <strain evidence="7">Clonal line C1</strain>
    </source>
</reference>
<dbReference type="Pfam" id="PF08547">
    <property type="entry name" value="CIA30"/>
    <property type="match status" value="1"/>
</dbReference>
<dbReference type="InterPro" id="IPR039131">
    <property type="entry name" value="NDUFAF1"/>
</dbReference>
<keyword evidence="3" id="KW-0496">Mitochondrion</keyword>
<dbReference type="InterPro" id="IPR013857">
    <property type="entry name" value="NADH-UbQ_OxRdtase-assoc_prot30"/>
</dbReference>
<dbReference type="InterPro" id="IPR008979">
    <property type="entry name" value="Galactose-bd-like_sf"/>
</dbReference>
<sequence length="297" mass="34512">MTTPIFRRILTHYAIGRRKLHTTVGLSCFYRPDPKSGYKTMYYNLPAQKNWTIFGRISDGYYQLKRELGIWVEEIKEKLRNDPILVYTPNEVDVVWEFNGDPSSLDQWILTCDSDYDEGFSTATLEMSSTGTGIFSGTLSTQLPKDGKIKHAGYCNITTKPKEKSFRRTIHHDWSRYTHVVLRVRGDGRTYGLNIGNKSFYDLTWNDLYHYPFYTRGGPYWQLIRIPFSKFVFSSRGRIQDDQNELMLHEVSNLGITVADDVNGNFRLEIAYVGLESDHLHTEVCAYENYNVTGIRF</sequence>
<evidence type="ECO:0000256" key="1">
    <source>
        <dbReference type="ARBA" id="ARBA00004173"/>
    </source>
</evidence>
<keyword evidence="4" id="KW-0143">Chaperone</keyword>
<evidence type="ECO:0000313" key="9">
    <source>
        <dbReference type="Proteomes" id="UP000279307"/>
    </source>
</evidence>
<dbReference type="GO" id="GO:0051082">
    <property type="term" value="F:unfolded protein binding"/>
    <property type="evidence" value="ECO:0007669"/>
    <property type="project" value="TreeGrafter"/>
</dbReference>
<evidence type="ECO:0000313" key="7">
    <source>
        <dbReference type="EMBL" id="RLU20628.1"/>
    </source>
</evidence>
<dbReference type="EMBL" id="QOIP01000007">
    <property type="protein sequence ID" value="RLU20628.1"/>
    <property type="molecule type" value="Genomic_DNA"/>
</dbReference>
<evidence type="ECO:0000256" key="2">
    <source>
        <dbReference type="ARBA" id="ARBA00007884"/>
    </source>
</evidence>
<dbReference type="OMA" id="KRTGYAN"/>
<protein>
    <submittedName>
        <fullName evidence="6">Putative complex I intermediate-associated protein 30, mitochondrial</fullName>
    </submittedName>
</protein>
<dbReference type="GO" id="GO:0005739">
    <property type="term" value="C:mitochondrion"/>
    <property type="evidence" value="ECO:0007669"/>
    <property type="project" value="UniProtKB-SubCell"/>
</dbReference>
<dbReference type="AlphaFoldDB" id="A0A026WF33"/>
<proteinExistence type="inferred from homology"/>
<dbReference type="Proteomes" id="UP000279307">
    <property type="component" value="Chromosome 7"/>
</dbReference>
<comment type="subcellular location">
    <subcellularLocation>
        <location evidence="1">Mitochondrion</location>
    </subcellularLocation>
</comment>
<evidence type="ECO:0000259" key="5">
    <source>
        <dbReference type="Pfam" id="PF08547"/>
    </source>
</evidence>
<comment type="similarity">
    <text evidence="2">Belongs to the CIA30 family.</text>
</comment>
<dbReference type="PANTHER" id="PTHR13194:SF18">
    <property type="entry name" value="COMPLEX I INTERMEDIATE-ASSOCIATED PROTEIN 30, MITOCHONDRIAL"/>
    <property type="match status" value="1"/>
</dbReference>
<evidence type="ECO:0000313" key="6">
    <source>
        <dbReference type="EMBL" id="EZA54652.1"/>
    </source>
</evidence>
<dbReference type="EMBL" id="KK107238">
    <property type="protein sequence ID" value="EZA54652.1"/>
    <property type="molecule type" value="Genomic_DNA"/>
</dbReference>
<organism evidence="6 8">
    <name type="scientific">Ooceraea biroi</name>
    <name type="common">Clonal raider ant</name>
    <name type="synonym">Cerapachys biroi</name>
    <dbReference type="NCBI Taxonomy" id="2015173"/>
    <lineage>
        <taxon>Eukaryota</taxon>
        <taxon>Metazoa</taxon>
        <taxon>Ecdysozoa</taxon>
        <taxon>Arthropoda</taxon>
        <taxon>Hexapoda</taxon>
        <taxon>Insecta</taxon>
        <taxon>Pterygota</taxon>
        <taxon>Neoptera</taxon>
        <taxon>Endopterygota</taxon>
        <taxon>Hymenoptera</taxon>
        <taxon>Apocrita</taxon>
        <taxon>Aculeata</taxon>
        <taxon>Formicoidea</taxon>
        <taxon>Formicidae</taxon>
        <taxon>Dorylinae</taxon>
        <taxon>Ooceraea</taxon>
    </lineage>
</organism>
<dbReference type="GO" id="GO:0032981">
    <property type="term" value="P:mitochondrial respiratory chain complex I assembly"/>
    <property type="evidence" value="ECO:0007669"/>
    <property type="project" value="TreeGrafter"/>
</dbReference>
<dbReference type="Proteomes" id="UP000053097">
    <property type="component" value="Unassembled WGS sequence"/>
</dbReference>
<dbReference type="SUPFAM" id="SSF49785">
    <property type="entry name" value="Galactose-binding domain-like"/>
    <property type="match status" value="1"/>
</dbReference>
<dbReference type="PANTHER" id="PTHR13194">
    <property type="entry name" value="COMPLEX I INTERMEDIATE-ASSOCIATED PROTEIN 30"/>
    <property type="match status" value="1"/>
</dbReference>